<dbReference type="SUPFAM" id="SSF56645">
    <property type="entry name" value="Acyl-CoA dehydrogenase NM domain-like"/>
    <property type="match status" value="1"/>
</dbReference>
<evidence type="ECO:0000256" key="4">
    <source>
        <dbReference type="ARBA" id="ARBA00022827"/>
    </source>
</evidence>
<dbReference type="Gene3D" id="1.20.140.10">
    <property type="entry name" value="Butyryl-CoA Dehydrogenase, subunit A, domain 3"/>
    <property type="match status" value="1"/>
</dbReference>
<keyword evidence="3 6" id="KW-0285">Flavoprotein</keyword>
<organism evidence="10">
    <name type="scientific">Caldicellulosiruptor owensensis</name>
    <dbReference type="NCBI Taxonomy" id="55205"/>
    <lineage>
        <taxon>Bacteria</taxon>
        <taxon>Bacillati</taxon>
        <taxon>Bacillota</taxon>
        <taxon>Bacillota incertae sedis</taxon>
        <taxon>Caldicellulosiruptorales</taxon>
        <taxon>Caldicellulosiruptoraceae</taxon>
        <taxon>Caldicellulosiruptor</taxon>
    </lineage>
</organism>
<dbReference type="InterPro" id="IPR013786">
    <property type="entry name" value="AcylCoA_DH/ox_N"/>
</dbReference>
<feature type="domain" description="Acyl-CoA dehydrogenase/oxidase N-terminal" evidence="9">
    <location>
        <begin position="6"/>
        <end position="117"/>
    </location>
</feature>
<dbReference type="Pfam" id="PF00441">
    <property type="entry name" value="Acyl-CoA_dh_1"/>
    <property type="match status" value="1"/>
</dbReference>
<evidence type="ECO:0000259" key="9">
    <source>
        <dbReference type="Pfam" id="PF02771"/>
    </source>
</evidence>
<dbReference type="GO" id="GO:0003995">
    <property type="term" value="F:acyl-CoA dehydrogenase activity"/>
    <property type="evidence" value="ECO:0007669"/>
    <property type="project" value="InterPro"/>
</dbReference>
<keyword evidence="4 6" id="KW-0274">FAD</keyword>
<name>A0A7C5Z1C6_9FIRM</name>
<comment type="caution">
    <text evidence="10">The sequence shown here is derived from an EMBL/GenBank/DDBJ whole genome shotgun (WGS) entry which is preliminary data.</text>
</comment>
<evidence type="ECO:0000256" key="1">
    <source>
        <dbReference type="ARBA" id="ARBA00001974"/>
    </source>
</evidence>
<dbReference type="Gene3D" id="1.10.540.10">
    <property type="entry name" value="Acyl-CoA dehydrogenase/oxidase, N-terminal domain"/>
    <property type="match status" value="1"/>
</dbReference>
<dbReference type="Pfam" id="PF02770">
    <property type="entry name" value="Acyl-CoA_dh_M"/>
    <property type="match status" value="1"/>
</dbReference>
<dbReference type="InterPro" id="IPR006089">
    <property type="entry name" value="Acyl-CoA_DH_CS"/>
</dbReference>
<reference evidence="10" key="1">
    <citation type="journal article" date="2020" name="mSystems">
        <title>Genome- and Community-Level Interaction Insights into Carbon Utilization and Element Cycling Functions of Hydrothermarchaeota in Hydrothermal Sediment.</title>
        <authorList>
            <person name="Zhou Z."/>
            <person name="Liu Y."/>
            <person name="Xu W."/>
            <person name="Pan J."/>
            <person name="Luo Z.H."/>
            <person name="Li M."/>
        </authorList>
    </citation>
    <scope>NUCLEOTIDE SEQUENCE [LARGE SCALE GENOMIC DNA]</scope>
    <source>
        <strain evidence="10">SpSt-102</strain>
    </source>
</reference>
<dbReference type="PROSITE" id="PS00072">
    <property type="entry name" value="ACYL_COA_DH_1"/>
    <property type="match status" value="1"/>
</dbReference>
<proteinExistence type="inferred from homology"/>
<dbReference type="EMBL" id="DRUZ01000052">
    <property type="protein sequence ID" value="HHS01673.1"/>
    <property type="molecule type" value="Genomic_DNA"/>
</dbReference>
<gene>
    <name evidence="10" type="ORF">ENL71_03970</name>
</gene>
<evidence type="ECO:0000259" key="7">
    <source>
        <dbReference type="Pfam" id="PF00441"/>
    </source>
</evidence>
<dbReference type="InterPro" id="IPR046373">
    <property type="entry name" value="Acyl-CoA_Oxase/DH_mid-dom_sf"/>
</dbReference>
<dbReference type="InterPro" id="IPR009075">
    <property type="entry name" value="AcylCo_DH/oxidase_C"/>
</dbReference>
<feature type="domain" description="Acyl-CoA oxidase/dehydrogenase middle" evidence="8">
    <location>
        <begin position="121"/>
        <end position="216"/>
    </location>
</feature>
<dbReference type="PANTHER" id="PTHR43884:SF12">
    <property type="entry name" value="ISOVALERYL-COA DEHYDROGENASE, MITOCHONDRIAL-RELATED"/>
    <property type="match status" value="1"/>
</dbReference>
<evidence type="ECO:0000259" key="8">
    <source>
        <dbReference type="Pfam" id="PF02770"/>
    </source>
</evidence>
<dbReference type="InterPro" id="IPR009100">
    <property type="entry name" value="AcylCoA_DH/oxidase_NM_dom_sf"/>
</dbReference>
<dbReference type="SUPFAM" id="SSF47203">
    <property type="entry name" value="Acyl-CoA dehydrogenase C-terminal domain-like"/>
    <property type="match status" value="1"/>
</dbReference>
<evidence type="ECO:0000256" key="2">
    <source>
        <dbReference type="ARBA" id="ARBA00009347"/>
    </source>
</evidence>
<accession>A0A7C5Z1C6</accession>
<keyword evidence="5 6" id="KW-0560">Oxidoreductase</keyword>
<dbReference type="FunFam" id="1.20.140.10:FF:000004">
    <property type="entry name" value="Acyl-CoA dehydrogenase FadE25"/>
    <property type="match status" value="1"/>
</dbReference>
<protein>
    <submittedName>
        <fullName evidence="10">Acyl-CoA dehydrogenase</fullName>
    </submittedName>
</protein>
<comment type="cofactor">
    <cofactor evidence="1 6">
        <name>FAD</name>
        <dbReference type="ChEBI" id="CHEBI:57692"/>
    </cofactor>
</comment>
<sequence>MEYFLSEEQKIIKKLAKRISDEYVSKVAIKYDKEGIFPRDILDLLAYTELTGVYIPKEYGGFGGGVMEMCLVVEELSRNCAGVAVSYAATALGAYPIILYGKDEQKKKYLPKIAKGELIAAFALTEADAGSDVSSIKTTAEKKGDYYILNGSKHWITNGGEADVYVVFAVTDKSKGPRGISAFIVEKEYEGFYCGKKEDKMGIRASSTTELIFEDCKVPKENLLGREGTGFIVAMKTFDRTRPGVAAMAVGIAQGAYEYAIRYAKERVQFGQPLSSFQAIQHMLADIYINIEAARAMLYSTCRMIDSGAKDFSKESSACKVFASDVAMKVTTDAVQIMGGNGYVKDYPVEKMMRDAKVTQIFEGANQIQRNIIASEIIKEYQII</sequence>
<dbReference type="InterPro" id="IPR006091">
    <property type="entry name" value="Acyl-CoA_Oxase/DH_mid-dom"/>
</dbReference>
<dbReference type="InterPro" id="IPR036250">
    <property type="entry name" value="AcylCo_DH-like_C"/>
</dbReference>
<dbReference type="PIRSF" id="PIRSF016578">
    <property type="entry name" value="HsaA"/>
    <property type="match status" value="1"/>
</dbReference>
<dbReference type="PANTHER" id="PTHR43884">
    <property type="entry name" value="ACYL-COA DEHYDROGENASE"/>
    <property type="match status" value="1"/>
</dbReference>
<evidence type="ECO:0000256" key="6">
    <source>
        <dbReference type="RuleBase" id="RU362125"/>
    </source>
</evidence>
<dbReference type="Gene3D" id="2.40.110.10">
    <property type="entry name" value="Butyryl-CoA Dehydrogenase, subunit A, domain 2"/>
    <property type="match status" value="1"/>
</dbReference>
<dbReference type="GO" id="GO:0050660">
    <property type="term" value="F:flavin adenine dinucleotide binding"/>
    <property type="evidence" value="ECO:0007669"/>
    <property type="project" value="InterPro"/>
</dbReference>
<evidence type="ECO:0000313" key="10">
    <source>
        <dbReference type="EMBL" id="HHS01673.1"/>
    </source>
</evidence>
<evidence type="ECO:0000256" key="5">
    <source>
        <dbReference type="ARBA" id="ARBA00023002"/>
    </source>
</evidence>
<dbReference type="Pfam" id="PF02771">
    <property type="entry name" value="Acyl-CoA_dh_N"/>
    <property type="match status" value="1"/>
</dbReference>
<feature type="domain" description="Acyl-CoA dehydrogenase/oxidase C-terminal" evidence="7">
    <location>
        <begin position="228"/>
        <end position="377"/>
    </location>
</feature>
<dbReference type="FunFam" id="2.40.110.10:FF:000001">
    <property type="entry name" value="Acyl-CoA dehydrogenase, mitochondrial"/>
    <property type="match status" value="1"/>
</dbReference>
<dbReference type="AlphaFoldDB" id="A0A7C5Z1C6"/>
<dbReference type="PROSITE" id="PS00073">
    <property type="entry name" value="ACYL_COA_DH_2"/>
    <property type="match status" value="1"/>
</dbReference>
<evidence type="ECO:0000256" key="3">
    <source>
        <dbReference type="ARBA" id="ARBA00022630"/>
    </source>
</evidence>
<comment type="similarity">
    <text evidence="2 6">Belongs to the acyl-CoA dehydrogenase family.</text>
</comment>
<dbReference type="InterPro" id="IPR037069">
    <property type="entry name" value="AcylCoA_DH/ox_N_sf"/>
</dbReference>